<keyword evidence="3" id="KW-1185">Reference proteome</keyword>
<reference evidence="2 3" key="1">
    <citation type="journal article" date="2024" name="Nat. Commun.">
        <title>Phylogenomics reveals the evolutionary origins of lichenization in chlorophyte algae.</title>
        <authorList>
            <person name="Puginier C."/>
            <person name="Libourel C."/>
            <person name="Otte J."/>
            <person name="Skaloud P."/>
            <person name="Haon M."/>
            <person name="Grisel S."/>
            <person name="Petersen M."/>
            <person name="Berrin J.G."/>
            <person name="Delaux P.M."/>
            <person name="Dal Grande F."/>
            <person name="Keller J."/>
        </authorList>
    </citation>
    <scope>NUCLEOTIDE SEQUENCE [LARGE SCALE GENOMIC DNA]</scope>
    <source>
        <strain evidence="2 3">SAG 245.80</strain>
    </source>
</reference>
<dbReference type="SUPFAM" id="SSF48464">
    <property type="entry name" value="ENTH/VHS domain"/>
    <property type="match status" value="1"/>
</dbReference>
<feature type="compositionally biased region" description="Low complexity" evidence="1">
    <location>
        <begin position="171"/>
        <end position="193"/>
    </location>
</feature>
<dbReference type="AlphaFoldDB" id="A0AAW1RX08"/>
<organism evidence="2 3">
    <name type="scientific">Elliptochloris bilobata</name>
    <dbReference type="NCBI Taxonomy" id="381761"/>
    <lineage>
        <taxon>Eukaryota</taxon>
        <taxon>Viridiplantae</taxon>
        <taxon>Chlorophyta</taxon>
        <taxon>core chlorophytes</taxon>
        <taxon>Trebouxiophyceae</taxon>
        <taxon>Trebouxiophyceae incertae sedis</taxon>
        <taxon>Elliptochloris clade</taxon>
        <taxon>Elliptochloris</taxon>
    </lineage>
</organism>
<dbReference type="EMBL" id="JALJOU010000019">
    <property type="protein sequence ID" value="KAK9838329.1"/>
    <property type="molecule type" value="Genomic_DNA"/>
</dbReference>
<gene>
    <name evidence="2" type="ORF">WJX81_004883</name>
</gene>
<proteinExistence type="predicted"/>
<dbReference type="Proteomes" id="UP001445335">
    <property type="component" value="Unassembled WGS sequence"/>
</dbReference>
<comment type="caution">
    <text evidence="2">The sequence shown here is derived from an EMBL/GenBank/DDBJ whole genome shotgun (WGS) entry which is preliminary data.</text>
</comment>
<evidence type="ECO:0000313" key="3">
    <source>
        <dbReference type="Proteomes" id="UP001445335"/>
    </source>
</evidence>
<dbReference type="InterPro" id="IPR008942">
    <property type="entry name" value="ENTH_VHS"/>
</dbReference>
<evidence type="ECO:0000313" key="2">
    <source>
        <dbReference type="EMBL" id="KAK9838329.1"/>
    </source>
</evidence>
<dbReference type="Gene3D" id="1.25.40.90">
    <property type="match status" value="1"/>
</dbReference>
<feature type="region of interest" description="Disordered" evidence="1">
    <location>
        <begin position="171"/>
        <end position="213"/>
    </location>
</feature>
<accession>A0AAW1RX08</accession>
<sequence length="363" mass="38202">MASSEDAPGGVDWARVENVVALCQHAQAVLPETKAALKLALRGSDVRHILLTFTVLDSVAINTNREIRRQLASKGWMRLLSSLAATEAPCVGPAAAQLLTNWRLMFTGEELGAAAYTACRALQAREDFKLPAPSHFAYQLREIIEQGIPFIGLQRGTDFLTSYLPAAFPASPAAGQQAGPDAGSRRQSSSSPPAAGPPGDPRAAANGGSMPLPKVRDRAEEMREGAARLRQCVERGQAAQAAGWADCCTEWRQEIRACVAEEVTDAALAALLEANDALNAALRLWQHSREQGPGSGAAALSPQGSVAASTAAADWCTPPGQAREHAASAQGGSPLEAELHRLRELLRARDAEAQGLRGGIGKG</sequence>
<name>A0AAW1RX08_9CHLO</name>
<feature type="region of interest" description="Disordered" evidence="1">
    <location>
        <begin position="310"/>
        <end position="334"/>
    </location>
</feature>
<protein>
    <recommendedName>
        <fullName evidence="4">VHS domain-containing protein</fullName>
    </recommendedName>
</protein>
<evidence type="ECO:0008006" key="4">
    <source>
        <dbReference type="Google" id="ProtNLM"/>
    </source>
</evidence>
<evidence type="ECO:0000256" key="1">
    <source>
        <dbReference type="SAM" id="MobiDB-lite"/>
    </source>
</evidence>